<dbReference type="SMART" id="SM00220">
    <property type="entry name" value="S_TKc"/>
    <property type="match status" value="1"/>
</dbReference>
<evidence type="ECO:0000259" key="11">
    <source>
        <dbReference type="PROSITE" id="PS50011"/>
    </source>
</evidence>
<dbReference type="EC" id="2.7.11.1" evidence="2"/>
<dbReference type="OrthoDB" id="10070999at2759"/>
<dbReference type="GO" id="GO:0005524">
    <property type="term" value="F:ATP binding"/>
    <property type="evidence" value="ECO:0007669"/>
    <property type="project" value="UniProtKB-KW"/>
</dbReference>
<feature type="compositionally biased region" description="Basic residues" evidence="10">
    <location>
        <begin position="556"/>
        <end position="568"/>
    </location>
</feature>
<dbReference type="PROSITE" id="PS50011">
    <property type="entry name" value="PROTEIN_KINASE_DOM"/>
    <property type="match status" value="1"/>
</dbReference>
<dbReference type="GO" id="GO:0004674">
    <property type="term" value="F:protein serine/threonine kinase activity"/>
    <property type="evidence" value="ECO:0007669"/>
    <property type="project" value="UniProtKB-KW"/>
</dbReference>
<keyword evidence="15" id="KW-1185">Reference proteome</keyword>
<evidence type="ECO:0000256" key="2">
    <source>
        <dbReference type="ARBA" id="ARBA00012513"/>
    </source>
</evidence>
<feature type="compositionally biased region" description="Basic and acidic residues" evidence="10">
    <location>
        <begin position="411"/>
        <end position="421"/>
    </location>
</feature>
<comment type="similarity">
    <text evidence="1">Belongs to the protein kinase superfamily. AGC Ser/Thr protein kinase family.</text>
</comment>
<reference evidence="13 15" key="2">
    <citation type="journal article" date="2013" name="Nature">
        <title>Insights into bilaterian evolution from three spiralian genomes.</title>
        <authorList>
            <person name="Simakov O."/>
            <person name="Marletaz F."/>
            <person name="Cho S.J."/>
            <person name="Edsinger-Gonzales E."/>
            <person name="Havlak P."/>
            <person name="Hellsten U."/>
            <person name="Kuo D.H."/>
            <person name="Larsson T."/>
            <person name="Lv J."/>
            <person name="Arendt D."/>
            <person name="Savage R."/>
            <person name="Osoegawa K."/>
            <person name="de Jong P."/>
            <person name="Grimwood J."/>
            <person name="Chapman J.A."/>
            <person name="Shapiro H."/>
            <person name="Aerts A."/>
            <person name="Otillar R.P."/>
            <person name="Terry A.Y."/>
            <person name="Boore J.L."/>
            <person name="Grigoriev I.V."/>
            <person name="Lindberg D.R."/>
            <person name="Seaver E.C."/>
            <person name="Weisblat D.A."/>
            <person name="Putnam N.H."/>
            <person name="Rokhsar D.S."/>
        </authorList>
    </citation>
    <scope>NUCLEOTIDE SEQUENCE</scope>
    <source>
        <strain evidence="13 15">I ESC-2004</strain>
    </source>
</reference>
<evidence type="ECO:0000313" key="15">
    <source>
        <dbReference type="Proteomes" id="UP000014760"/>
    </source>
</evidence>
<feature type="compositionally biased region" description="Low complexity" evidence="10">
    <location>
        <begin position="477"/>
        <end position="492"/>
    </location>
</feature>
<dbReference type="InterPro" id="IPR011009">
    <property type="entry name" value="Kinase-like_dom_sf"/>
</dbReference>
<evidence type="ECO:0000256" key="10">
    <source>
        <dbReference type="SAM" id="MobiDB-lite"/>
    </source>
</evidence>
<evidence type="ECO:0000259" key="12">
    <source>
        <dbReference type="PROSITE" id="PS51285"/>
    </source>
</evidence>
<evidence type="ECO:0000256" key="4">
    <source>
        <dbReference type="ARBA" id="ARBA00022679"/>
    </source>
</evidence>
<dbReference type="AlphaFoldDB" id="R7VG65"/>
<dbReference type="GO" id="GO:0035556">
    <property type="term" value="P:intracellular signal transduction"/>
    <property type="evidence" value="ECO:0007669"/>
    <property type="project" value="TreeGrafter"/>
</dbReference>
<accession>R7VG65</accession>
<dbReference type="HOGENOM" id="CLU_480289_0_0_1"/>
<protein>
    <recommendedName>
        <fullName evidence="2">non-specific serine/threonine protein kinase</fullName>
        <ecNumber evidence="2">2.7.11.1</ecNumber>
    </recommendedName>
</protein>
<dbReference type="EnsemblMetazoa" id="CapteT226015">
    <property type="protein sequence ID" value="CapteP226015"/>
    <property type="gene ID" value="CapteG226015"/>
</dbReference>
<feature type="domain" description="Protein kinase" evidence="11">
    <location>
        <begin position="10"/>
        <end position="310"/>
    </location>
</feature>
<feature type="compositionally biased region" description="Polar residues" evidence="10">
    <location>
        <begin position="397"/>
        <end position="408"/>
    </location>
</feature>
<keyword evidence="7" id="KW-0067">ATP-binding</keyword>
<evidence type="ECO:0000313" key="14">
    <source>
        <dbReference type="EnsemblMetazoa" id="CapteP226015"/>
    </source>
</evidence>
<dbReference type="FunFam" id="3.30.200.20:FF:000012">
    <property type="entry name" value="microtubule-associated serine/threonine-protein kinase 2 isoform X1"/>
    <property type="match status" value="1"/>
</dbReference>
<dbReference type="OMA" id="RMEMESH"/>
<feature type="compositionally biased region" description="Basic and acidic residues" evidence="10">
    <location>
        <begin position="508"/>
        <end position="527"/>
    </location>
</feature>
<feature type="domain" description="AGC-kinase C-terminal" evidence="12">
    <location>
        <begin position="247"/>
        <end position="315"/>
    </location>
</feature>
<evidence type="ECO:0000256" key="1">
    <source>
        <dbReference type="ARBA" id="ARBA00009903"/>
    </source>
</evidence>
<evidence type="ECO:0000256" key="7">
    <source>
        <dbReference type="ARBA" id="ARBA00022840"/>
    </source>
</evidence>
<keyword evidence="6" id="KW-0418">Kinase</keyword>
<reference evidence="14" key="3">
    <citation type="submission" date="2015-06" db="UniProtKB">
        <authorList>
            <consortium name="EnsemblMetazoa"/>
        </authorList>
    </citation>
    <scope>IDENTIFICATION</scope>
</reference>
<evidence type="ECO:0000256" key="5">
    <source>
        <dbReference type="ARBA" id="ARBA00022741"/>
    </source>
</evidence>
<dbReference type="PANTHER" id="PTHR24356">
    <property type="entry name" value="SERINE/THREONINE-PROTEIN KINASE"/>
    <property type="match status" value="1"/>
</dbReference>
<evidence type="ECO:0000256" key="3">
    <source>
        <dbReference type="ARBA" id="ARBA00022527"/>
    </source>
</evidence>
<dbReference type="InterPro" id="IPR050236">
    <property type="entry name" value="Ser_Thr_kinase_AGC"/>
</dbReference>
<dbReference type="InterPro" id="IPR008271">
    <property type="entry name" value="Ser/Thr_kinase_AS"/>
</dbReference>
<organism evidence="13">
    <name type="scientific">Capitella teleta</name>
    <name type="common">Polychaete worm</name>
    <dbReference type="NCBI Taxonomy" id="283909"/>
    <lineage>
        <taxon>Eukaryota</taxon>
        <taxon>Metazoa</taxon>
        <taxon>Spiralia</taxon>
        <taxon>Lophotrochozoa</taxon>
        <taxon>Annelida</taxon>
        <taxon>Polychaeta</taxon>
        <taxon>Sedentaria</taxon>
        <taxon>Scolecida</taxon>
        <taxon>Capitellidae</taxon>
        <taxon>Capitella</taxon>
    </lineage>
</organism>
<comment type="catalytic activity">
    <reaction evidence="9">
        <text>L-seryl-[protein] + ATP = O-phospho-L-seryl-[protein] + ADP + H(+)</text>
        <dbReference type="Rhea" id="RHEA:17989"/>
        <dbReference type="Rhea" id="RHEA-COMP:9863"/>
        <dbReference type="Rhea" id="RHEA-COMP:11604"/>
        <dbReference type="ChEBI" id="CHEBI:15378"/>
        <dbReference type="ChEBI" id="CHEBI:29999"/>
        <dbReference type="ChEBI" id="CHEBI:30616"/>
        <dbReference type="ChEBI" id="CHEBI:83421"/>
        <dbReference type="ChEBI" id="CHEBI:456216"/>
        <dbReference type="EC" id="2.7.11.1"/>
    </reaction>
</comment>
<dbReference type="InterPro" id="IPR000961">
    <property type="entry name" value="AGC-kinase_C"/>
</dbReference>
<dbReference type="InterPro" id="IPR000719">
    <property type="entry name" value="Prot_kinase_dom"/>
</dbReference>
<dbReference type="Gene3D" id="3.30.200.20">
    <property type="entry name" value="Phosphorylase Kinase, domain 1"/>
    <property type="match status" value="2"/>
</dbReference>
<evidence type="ECO:0000256" key="9">
    <source>
        <dbReference type="ARBA" id="ARBA00048679"/>
    </source>
</evidence>
<feature type="compositionally biased region" description="Low complexity" evidence="10">
    <location>
        <begin position="530"/>
        <end position="549"/>
    </location>
</feature>
<feature type="compositionally biased region" description="Polar residues" evidence="10">
    <location>
        <begin position="434"/>
        <end position="449"/>
    </location>
</feature>
<dbReference type="Pfam" id="PF00069">
    <property type="entry name" value="Pkinase"/>
    <property type="match status" value="1"/>
</dbReference>
<keyword evidence="5" id="KW-0547">Nucleotide-binding</keyword>
<sequence>MKKPPCQEDYDTIKLVSNGAYGAVYLVRHKETRQRFALKKLLKSNLVLRNQVEQVFAERDILSFTDNPFVVSLYCSFETKKHLCMVMEYVEGGDCASLLKNIGPLPFDLSRMYFAETVLALEYLHSYGIVHRDLKPDNLLITSMGHIKLTDFGLSKMGIMNLTTNMYEGSLDKDSKQFRDKQVFGTPEYIAPEVILRQGYENIEWPEDEYALQEDAQDLITRLLEQTSSARLGAGGAHEVKEHLFFENLDWNSLLRQKAEFVPTLEGEEDTSYFETRSERYNHELEEIGDTDDDEHDLMFQSFSSCSPRYSRVYQKFEELRELEKATDEQTKIKAAAKAARKKVKEKSVTIKACSESEAILPKSSSDGIPAKQSLCRKDSEASNVSSVSEFSEGSETDTPFTIKSSTPMKRHSDSFLDHRPRVSSTPKSDDDLTSSPDISRSTSLTTPDSVYDSDMSPCLLGLPCRAAPRISPLAQSSSSGANSSSTTITSTPPVPKFSISTEDEQESKELSPVEEKDKESKSDHVDAASPSSSVGTLTPTPTLPPQLLEPDKIRPRGINKPVHKSAS</sequence>
<dbReference type="PANTHER" id="PTHR24356:SF414">
    <property type="entry name" value="NON-SPECIFIC SERINE_THREONINE PROTEIN KINASE"/>
    <property type="match status" value="1"/>
</dbReference>
<feature type="compositionally biased region" description="Low complexity" evidence="10">
    <location>
        <begin position="382"/>
        <end position="394"/>
    </location>
</feature>
<proteinExistence type="inferred from homology"/>
<evidence type="ECO:0000313" key="13">
    <source>
        <dbReference type="EMBL" id="ELU17614.1"/>
    </source>
</evidence>
<dbReference type="SUPFAM" id="SSF56112">
    <property type="entry name" value="Protein kinase-like (PK-like)"/>
    <property type="match status" value="1"/>
</dbReference>
<keyword evidence="3" id="KW-0723">Serine/threonine-protein kinase</keyword>
<feature type="region of interest" description="Disordered" evidence="10">
    <location>
        <begin position="361"/>
        <end position="568"/>
    </location>
</feature>
<dbReference type="EMBL" id="KB292432">
    <property type="protein sequence ID" value="ELU17614.1"/>
    <property type="molecule type" value="Genomic_DNA"/>
</dbReference>
<evidence type="ECO:0000256" key="6">
    <source>
        <dbReference type="ARBA" id="ARBA00022777"/>
    </source>
</evidence>
<dbReference type="PROSITE" id="PS00108">
    <property type="entry name" value="PROTEIN_KINASE_ST"/>
    <property type="match status" value="1"/>
</dbReference>
<keyword evidence="4" id="KW-0808">Transferase</keyword>
<evidence type="ECO:0000256" key="8">
    <source>
        <dbReference type="ARBA" id="ARBA00047899"/>
    </source>
</evidence>
<name>R7VG65_CAPTE</name>
<dbReference type="STRING" id="283909.R7VG65"/>
<dbReference type="EMBL" id="AMQN01004023">
    <property type="status" value="NOT_ANNOTATED_CDS"/>
    <property type="molecule type" value="Genomic_DNA"/>
</dbReference>
<reference evidence="15" key="1">
    <citation type="submission" date="2012-12" db="EMBL/GenBank/DDBJ databases">
        <authorList>
            <person name="Hellsten U."/>
            <person name="Grimwood J."/>
            <person name="Chapman J.A."/>
            <person name="Shapiro H."/>
            <person name="Aerts A."/>
            <person name="Otillar R.P."/>
            <person name="Terry A.Y."/>
            <person name="Boore J.L."/>
            <person name="Simakov O."/>
            <person name="Marletaz F."/>
            <person name="Cho S.-J."/>
            <person name="Edsinger-Gonzales E."/>
            <person name="Havlak P."/>
            <person name="Kuo D.-H."/>
            <person name="Larsson T."/>
            <person name="Lv J."/>
            <person name="Arendt D."/>
            <person name="Savage R."/>
            <person name="Osoegawa K."/>
            <person name="de Jong P."/>
            <person name="Lindberg D.R."/>
            <person name="Seaver E.C."/>
            <person name="Weisblat D.A."/>
            <person name="Putnam N.H."/>
            <person name="Grigoriev I.V."/>
            <person name="Rokhsar D.S."/>
        </authorList>
    </citation>
    <scope>NUCLEOTIDE SEQUENCE</scope>
    <source>
        <strain evidence="15">I ESC-2004</strain>
    </source>
</reference>
<dbReference type="Proteomes" id="UP000014760">
    <property type="component" value="Unassembled WGS sequence"/>
</dbReference>
<gene>
    <name evidence="13" type="ORF">CAPTEDRAFT_226015</name>
</gene>
<feature type="non-terminal residue" evidence="13">
    <location>
        <position position="568"/>
    </location>
</feature>
<dbReference type="Gene3D" id="1.10.510.10">
    <property type="entry name" value="Transferase(Phosphotransferase) domain 1"/>
    <property type="match status" value="2"/>
</dbReference>
<comment type="catalytic activity">
    <reaction evidence="8">
        <text>L-threonyl-[protein] + ATP = O-phospho-L-threonyl-[protein] + ADP + H(+)</text>
        <dbReference type="Rhea" id="RHEA:46608"/>
        <dbReference type="Rhea" id="RHEA-COMP:11060"/>
        <dbReference type="Rhea" id="RHEA-COMP:11605"/>
        <dbReference type="ChEBI" id="CHEBI:15378"/>
        <dbReference type="ChEBI" id="CHEBI:30013"/>
        <dbReference type="ChEBI" id="CHEBI:30616"/>
        <dbReference type="ChEBI" id="CHEBI:61977"/>
        <dbReference type="ChEBI" id="CHEBI:456216"/>
        <dbReference type="EC" id="2.7.11.1"/>
    </reaction>
</comment>
<dbReference type="PROSITE" id="PS51285">
    <property type="entry name" value="AGC_KINASE_CTER"/>
    <property type="match status" value="1"/>
</dbReference>